<sequence length="82" mass="8865">MAKAASGIRNALVQYASGAPFLNTPSDNTFSGERTEECLLTETRITPLPFKTSQDIHLTKLWQHSLTLTSVCEERGGVGGGR</sequence>
<keyword evidence="2" id="KW-1185">Reference proteome</keyword>
<gene>
    <name evidence="1" type="ORF">CDAR_211281</name>
</gene>
<reference evidence="1 2" key="1">
    <citation type="submission" date="2021-06" db="EMBL/GenBank/DDBJ databases">
        <title>Caerostris darwini draft genome.</title>
        <authorList>
            <person name="Kono N."/>
            <person name="Arakawa K."/>
        </authorList>
    </citation>
    <scope>NUCLEOTIDE SEQUENCE [LARGE SCALE GENOMIC DNA]</scope>
</reference>
<organism evidence="1 2">
    <name type="scientific">Caerostris darwini</name>
    <dbReference type="NCBI Taxonomy" id="1538125"/>
    <lineage>
        <taxon>Eukaryota</taxon>
        <taxon>Metazoa</taxon>
        <taxon>Ecdysozoa</taxon>
        <taxon>Arthropoda</taxon>
        <taxon>Chelicerata</taxon>
        <taxon>Arachnida</taxon>
        <taxon>Araneae</taxon>
        <taxon>Araneomorphae</taxon>
        <taxon>Entelegynae</taxon>
        <taxon>Araneoidea</taxon>
        <taxon>Araneidae</taxon>
        <taxon>Caerostris</taxon>
    </lineage>
</organism>
<accession>A0AAV4W109</accession>
<name>A0AAV4W109_9ARAC</name>
<evidence type="ECO:0000313" key="1">
    <source>
        <dbReference type="EMBL" id="GIY75363.1"/>
    </source>
</evidence>
<proteinExistence type="predicted"/>
<dbReference type="Proteomes" id="UP001054837">
    <property type="component" value="Unassembled WGS sequence"/>
</dbReference>
<dbReference type="EMBL" id="BPLQ01013858">
    <property type="protein sequence ID" value="GIY75363.1"/>
    <property type="molecule type" value="Genomic_DNA"/>
</dbReference>
<evidence type="ECO:0000313" key="2">
    <source>
        <dbReference type="Proteomes" id="UP001054837"/>
    </source>
</evidence>
<protein>
    <submittedName>
        <fullName evidence="1">Uncharacterized protein</fullName>
    </submittedName>
</protein>
<comment type="caution">
    <text evidence="1">The sequence shown here is derived from an EMBL/GenBank/DDBJ whole genome shotgun (WGS) entry which is preliminary data.</text>
</comment>
<dbReference type="AlphaFoldDB" id="A0AAV4W109"/>